<evidence type="ECO:0000256" key="6">
    <source>
        <dbReference type="SAM" id="MobiDB-lite"/>
    </source>
</evidence>
<evidence type="ECO:0000256" key="7">
    <source>
        <dbReference type="SAM" id="Phobius"/>
    </source>
</evidence>
<keyword evidence="4 7" id="KW-1133">Transmembrane helix</keyword>
<keyword evidence="3 7" id="KW-0812">Transmembrane</keyword>
<keyword evidence="2" id="KW-0813">Transport</keyword>
<feature type="transmembrane region" description="Helical" evidence="7">
    <location>
        <begin position="441"/>
        <end position="463"/>
    </location>
</feature>
<dbReference type="EMBL" id="ABDG02000026">
    <property type="protein sequence ID" value="EHK43429.1"/>
    <property type="molecule type" value="Genomic_DNA"/>
</dbReference>
<protein>
    <recommendedName>
        <fullName evidence="8">Major facilitator superfamily (MFS) profile domain-containing protein</fullName>
    </recommendedName>
</protein>
<feature type="transmembrane region" description="Helical" evidence="7">
    <location>
        <begin position="175"/>
        <end position="200"/>
    </location>
</feature>
<feature type="transmembrane region" description="Helical" evidence="7">
    <location>
        <begin position="279"/>
        <end position="298"/>
    </location>
</feature>
<dbReference type="HOGENOM" id="CLU_000960_22_1_1"/>
<keyword evidence="10" id="KW-1185">Reference proteome</keyword>
<feature type="transmembrane region" description="Helical" evidence="7">
    <location>
        <begin position="384"/>
        <end position="403"/>
    </location>
</feature>
<sequence>MPFADEKTAAAEPTSPTDQAGFFTTSSSENGKSFDAYVHEKPESAPAVSQPANQDDAQAAAAPQGPAPDSPEANYNPKSAKFWLILLSAFVSMFLVALDRTIISTAIPTITDDFKSLGDIGWYGSAYMLSTAAFQLVWGRIYRFYDLRFTFLSCIIIFEIGSAVCGAAPSSPVFIVGRAIAGVGSAGITTGSMLVTIPLIPLPKRPMFQAMFGLVFGIASVSGPLIGGALTERATWRWCFYLNLPVGAVAFVFMFLFLRMPKKAHPPATISEQILRLDPFGTFFFIPSTVSLLLALQWGGSTYAWSNWRIILLFIMFGLCAIGFAAVQVLMPKTASLPPKVITQRTMFFGTFFMLFTAGGMMLCVYYIPLWFQTTHGINPVKSGIYTLPLVLSLVVASIMSGFLTQKSGYYTPSLIIGPCIMAVGEGLLSTFQPDTPSSHWIGYQFLTGFGLGFGFQTVNLAIQTVLPKEEIPTGVAILFFAQQLGGAIFVSVGQTILSTLLVARLSDIPGLDPMMIVKTGATELAKTVPSEFLSAVINAYNYACTRIFIAAVALTCASLLCAFGIEFRSIKKTRQSTPSSCPPLHGPAGADTEPSRPG</sequence>
<dbReference type="InterPro" id="IPR020846">
    <property type="entry name" value="MFS_dom"/>
</dbReference>
<dbReference type="GO" id="GO:0022857">
    <property type="term" value="F:transmembrane transporter activity"/>
    <property type="evidence" value="ECO:0007669"/>
    <property type="project" value="InterPro"/>
</dbReference>
<keyword evidence="5 7" id="KW-0472">Membrane</keyword>
<dbReference type="Pfam" id="PF07690">
    <property type="entry name" value="MFS_1"/>
    <property type="match status" value="1"/>
</dbReference>
<feature type="compositionally biased region" description="Polar residues" evidence="6">
    <location>
        <begin position="14"/>
        <end position="31"/>
    </location>
</feature>
<dbReference type="KEGG" id="tatv:25778101"/>
<gene>
    <name evidence="9" type="ORF">TRIATDRAFT_225948</name>
</gene>
<feature type="transmembrane region" description="Helical" evidence="7">
    <location>
        <begin position="352"/>
        <end position="372"/>
    </location>
</feature>
<proteinExistence type="predicted"/>
<evidence type="ECO:0000256" key="5">
    <source>
        <dbReference type="ARBA" id="ARBA00023136"/>
    </source>
</evidence>
<feature type="transmembrane region" description="Helical" evidence="7">
    <location>
        <begin position="120"/>
        <end position="138"/>
    </location>
</feature>
<dbReference type="FunFam" id="1.20.1250.20:FF:000196">
    <property type="entry name" value="MFS toxin efflux pump (AflT)"/>
    <property type="match status" value="1"/>
</dbReference>
<accession>G9P203</accession>
<evidence type="ECO:0000256" key="4">
    <source>
        <dbReference type="ARBA" id="ARBA00022989"/>
    </source>
</evidence>
<feature type="region of interest" description="Disordered" evidence="6">
    <location>
        <begin position="575"/>
        <end position="599"/>
    </location>
</feature>
<dbReference type="PANTHER" id="PTHR23501:SF201">
    <property type="entry name" value="MFS AFLATOXIN EFFLUX PUMP"/>
    <property type="match status" value="1"/>
</dbReference>
<dbReference type="GO" id="GO:0005886">
    <property type="term" value="C:plasma membrane"/>
    <property type="evidence" value="ECO:0007669"/>
    <property type="project" value="TreeGrafter"/>
</dbReference>
<dbReference type="PANTHER" id="PTHR23501">
    <property type="entry name" value="MAJOR FACILITATOR SUPERFAMILY"/>
    <property type="match status" value="1"/>
</dbReference>
<comment type="subcellular location">
    <subcellularLocation>
        <location evidence="1">Membrane</location>
        <topology evidence="1">Multi-pass membrane protein</topology>
    </subcellularLocation>
</comment>
<feature type="transmembrane region" description="Helical" evidence="7">
    <location>
        <begin position="82"/>
        <end position="108"/>
    </location>
</feature>
<feature type="region of interest" description="Disordered" evidence="6">
    <location>
        <begin position="1"/>
        <end position="73"/>
    </location>
</feature>
<evidence type="ECO:0000256" key="1">
    <source>
        <dbReference type="ARBA" id="ARBA00004141"/>
    </source>
</evidence>
<organism evidence="9 10">
    <name type="scientific">Hypocrea atroviridis (strain ATCC 20476 / IMI 206040)</name>
    <name type="common">Trichoderma atroviride</name>
    <dbReference type="NCBI Taxonomy" id="452589"/>
    <lineage>
        <taxon>Eukaryota</taxon>
        <taxon>Fungi</taxon>
        <taxon>Dikarya</taxon>
        <taxon>Ascomycota</taxon>
        <taxon>Pezizomycotina</taxon>
        <taxon>Sordariomycetes</taxon>
        <taxon>Hypocreomycetidae</taxon>
        <taxon>Hypocreales</taxon>
        <taxon>Hypocreaceae</taxon>
        <taxon>Trichoderma</taxon>
    </lineage>
</organism>
<feature type="transmembrane region" description="Helical" evidence="7">
    <location>
        <begin position="410"/>
        <end position="429"/>
    </location>
</feature>
<dbReference type="OrthoDB" id="10021397at2759"/>
<dbReference type="SUPFAM" id="SSF103473">
    <property type="entry name" value="MFS general substrate transporter"/>
    <property type="match status" value="2"/>
</dbReference>
<evidence type="ECO:0000313" key="10">
    <source>
        <dbReference type="Proteomes" id="UP000005426"/>
    </source>
</evidence>
<name>G9P203_HYPAI</name>
<comment type="caution">
    <text evidence="9">The sequence shown here is derived from an EMBL/GenBank/DDBJ whole genome shotgun (WGS) entry which is preliminary data.</text>
</comment>
<feature type="domain" description="Major facilitator superfamily (MFS) profile" evidence="8">
    <location>
        <begin position="85"/>
        <end position="571"/>
    </location>
</feature>
<feature type="transmembrane region" description="Helical" evidence="7">
    <location>
        <begin position="150"/>
        <end position="169"/>
    </location>
</feature>
<dbReference type="PROSITE" id="PS50850">
    <property type="entry name" value="MFS"/>
    <property type="match status" value="1"/>
</dbReference>
<dbReference type="AlphaFoldDB" id="G9P203"/>
<dbReference type="InterPro" id="IPR011701">
    <property type="entry name" value="MFS"/>
</dbReference>
<dbReference type="FunFam" id="1.20.1720.10:FF:000012">
    <property type="entry name" value="MFS toxin efflux pump (AflT)"/>
    <property type="match status" value="1"/>
</dbReference>
<feature type="transmembrane region" description="Helical" evidence="7">
    <location>
        <begin position="548"/>
        <end position="566"/>
    </location>
</feature>
<evidence type="ECO:0000259" key="8">
    <source>
        <dbReference type="PROSITE" id="PS50850"/>
    </source>
</evidence>
<feature type="transmembrane region" description="Helical" evidence="7">
    <location>
        <begin position="238"/>
        <end position="258"/>
    </location>
</feature>
<dbReference type="OMA" id="MQITMLV"/>
<evidence type="ECO:0000256" key="3">
    <source>
        <dbReference type="ARBA" id="ARBA00022692"/>
    </source>
</evidence>
<dbReference type="CDD" id="cd17502">
    <property type="entry name" value="MFS_Azr1_MDR_like"/>
    <property type="match status" value="1"/>
</dbReference>
<dbReference type="Proteomes" id="UP000005426">
    <property type="component" value="Unassembled WGS sequence"/>
</dbReference>
<feature type="transmembrane region" description="Helical" evidence="7">
    <location>
        <begin position="310"/>
        <end position="331"/>
    </location>
</feature>
<evidence type="ECO:0000256" key="2">
    <source>
        <dbReference type="ARBA" id="ARBA00022448"/>
    </source>
</evidence>
<dbReference type="InterPro" id="IPR036259">
    <property type="entry name" value="MFS_trans_sf"/>
</dbReference>
<feature type="transmembrane region" description="Helical" evidence="7">
    <location>
        <begin position="475"/>
        <end position="498"/>
    </location>
</feature>
<dbReference type="GeneID" id="25778101"/>
<dbReference type="eggNOG" id="KOG0254">
    <property type="taxonomic scope" value="Eukaryota"/>
</dbReference>
<reference evidence="9 10" key="1">
    <citation type="journal article" date="2011" name="Genome Biol.">
        <title>Comparative genome sequence analysis underscores mycoparasitism as the ancestral life style of Trichoderma.</title>
        <authorList>
            <person name="Kubicek C.P."/>
            <person name="Herrera-Estrella A."/>
            <person name="Seidl-Seiboth V."/>
            <person name="Martinez D.A."/>
            <person name="Druzhinina I.S."/>
            <person name="Thon M."/>
            <person name="Zeilinger S."/>
            <person name="Casas-Flores S."/>
            <person name="Horwitz B.A."/>
            <person name="Mukherjee P.K."/>
            <person name="Mukherjee M."/>
            <person name="Kredics L."/>
            <person name="Alcaraz L.D."/>
            <person name="Aerts A."/>
            <person name="Antal Z."/>
            <person name="Atanasova L."/>
            <person name="Cervantes-Badillo M.G."/>
            <person name="Challacombe J."/>
            <person name="Chertkov O."/>
            <person name="McCluskey K."/>
            <person name="Coulpier F."/>
            <person name="Deshpande N."/>
            <person name="von Doehren H."/>
            <person name="Ebbole D.J."/>
            <person name="Esquivel-Naranjo E.U."/>
            <person name="Fekete E."/>
            <person name="Flipphi M."/>
            <person name="Glaser F."/>
            <person name="Gomez-Rodriguez E.Y."/>
            <person name="Gruber S."/>
            <person name="Han C."/>
            <person name="Henrissat B."/>
            <person name="Hermosa R."/>
            <person name="Hernandez-Onate M."/>
            <person name="Karaffa L."/>
            <person name="Kosti I."/>
            <person name="Le Crom S."/>
            <person name="Lindquist E."/>
            <person name="Lucas S."/>
            <person name="Luebeck M."/>
            <person name="Luebeck P.S."/>
            <person name="Margeot A."/>
            <person name="Metz B."/>
            <person name="Misra M."/>
            <person name="Nevalainen H."/>
            <person name="Omann M."/>
            <person name="Packer N."/>
            <person name="Perrone G."/>
            <person name="Uresti-Rivera E.E."/>
            <person name="Salamov A."/>
            <person name="Schmoll M."/>
            <person name="Seiboth B."/>
            <person name="Shapiro H."/>
            <person name="Sukno S."/>
            <person name="Tamayo-Ramos J.A."/>
            <person name="Tisch D."/>
            <person name="Wiest A."/>
            <person name="Wilkinson H.H."/>
            <person name="Zhang M."/>
            <person name="Coutinho P.M."/>
            <person name="Kenerley C.M."/>
            <person name="Monte E."/>
            <person name="Baker S.E."/>
            <person name="Grigoriev I.V."/>
        </authorList>
    </citation>
    <scope>NUCLEOTIDE SEQUENCE [LARGE SCALE GENOMIC DNA]</scope>
    <source>
        <strain evidence="10">ATCC 20476 / IMI 206040</strain>
    </source>
</reference>
<evidence type="ECO:0000313" key="9">
    <source>
        <dbReference type="EMBL" id="EHK43429.1"/>
    </source>
</evidence>
<dbReference type="Gene3D" id="1.20.1250.20">
    <property type="entry name" value="MFS general substrate transporter like domains"/>
    <property type="match status" value="2"/>
</dbReference>
<feature type="transmembrane region" description="Helical" evidence="7">
    <location>
        <begin position="207"/>
        <end position="226"/>
    </location>
</feature>
<feature type="compositionally biased region" description="Low complexity" evidence="6">
    <location>
        <begin position="50"/>
        <end position="64"/>
    </location>
</feature>